<dbReference type="Gene3D" id="3.40.50.620">
    <property type="entry name" value="HUPs"/>
    <property type="match status" value="1"/>
</dbReference>
<dbReference type="CDD" id="cd23659">
    <property type="entry name" value="USP_At3g01520-like"/>
    <property type="match status" value="1"/>
</dbReference>
<evidence type="ECO:0000259" key="1">
    <source>
        <dbReference type="Pfam" id="PF00582"/>
    </source>
</evidence>
<name>A0A5N6R8H5_9ROSI</name>
<dbReference type="Proteomes" id="UP000327013">
    <property type="component" value="Chromosome 5"/>
</dbReference>
<keyword evidence="3" id="KW-1185">Reference proteome</keyword>
<dbReference type="AlphaFoldDB" id="A0A5N6R8H5"/>
<reference evidence="2 3" key="1">
    <citation type="submission" date="2019-06" db="EMBL/GenBank/DDBJ databases">
        <title>A chromosomal-level reference genome of Carpinus fangiana (Coryloideae, Betulaceae).</title>
        <authorList>
            <person name="Yang X."/>
            <person name="Wang Z."/>
            <person name="Zhang L."/>
            <person name="Hao G."/>
            <person name="Liu J."/>
            <person name="Yang Y."/>
        </authorList>
    </citation>
    <scope>NUCLEOTIDE SEQUENCE [LARGE SCALE GENOMIC DNA]</scope>
    <source>
        <strain evidence="2">Cfa_2016G</strain>
        <tissue evidence="2">Leaf</tissue>
    </source>
</reference>
<dbReference type="EMBL" id="CM017325">
    <property type="protein sequence ID" value="KAE8056961.1"/>
    <property type="molecule type" value="Genomic_DNA"/>
</dbReference>
<dbReference type="Pfam" id="PF00582">
    <property type="entry name" value="Usp"/>
    <property type="match status" value="1"/>
</dbReference>
<sequence>MTGNLRCVVVAVDGSEESMNALTWALDNLKLRSPLDDSHPGGSFVVLHVQSAPSIAVGLNPGSIPFGGPSDLEVPAFTAAIEAHQRRITEAILDHSLRICSEKNVKVETKVIVGDPKEKICEFVENLQADLLVMGSRAFGPIKRMFLGSVSNYCTNHVQCPVIIIKGKGTA</sequence>
<evidence type="ECO:0000313" key="3">
    <source>
        <dbReference type="Proteomes" id="UP000327013"/>
    </source>
</evidence>
<dbReference type="InterPro" id="IPR006016">
    <property type="entry name" value="UspA"/>
</dbReference>
<proteinExistence type="predicted"/>
<dbReference type="PANTHER" id="PTHR31964:SF122">
    <property type="entry name" value="OS02G0760500 PROTEIN"/>
    <property type="match status" value="1"/>
</dbReference>
<evidence type="ECO:0000313" key="2">
    <source>
        <dbReference type="EMBL" id="KAE8056961.1"/>
    </source>
</evidence>
<dbReference type="InterPro" id="IPR014729">
    <property type="entry name" value="Rossmann-like_a/b/a_fold"/>
</dbReference>
<gene>
    <name evidence="2" type="ORF">FH972_013690</name>
</gene>
<dbReference type="SUPFAM" id="SSF52402">
    <property type="entry name" value="Adenine nucleotide alpha hydrolases-like"/>
    <property type="match status" value="1"/>
</dbReference>
<feature type="domain" description="UspA" evidence="1">
    <location>
        <begin position="8"/>
        <end position="166"/>
    </location>
</feature>
<dbReference type="PANTHER" id="PTHR31964">
    <property type="entry name" value="ADENINE NUCLEOTIDE ALPHA HYDROLASES-LIKE SUPERFAMILY PROTEIN"/>
    <property type="match status" value="1"/>
</dbReference>
<dbReference type="EMBL" id="CM017325">
    <property type="protein sequence ID" value="KAE8056960.1"/>
    <property type="molecule type" value="Genomic_DNA"/>
</dbReference>
<protein>
    <recommendedName>
        <fullName evidence="1">UspA domain-containing protein</fullName>
    </recommendedName>
</protein>
<dbReference type="InterPro" id="IPR006015">
    <property type="entry name" value="Universal_stress_UspA"/>
</dbReference>
<dbReference type="OrthoDB" id="843225at2759"/>
<accession>A0A5N6R8H5</accession>
<dbReference type="PRINTS" id="PR01438">
    <property type="entry name" value="UNVRSLSTRESS"/>
</dbReference>
<organism evidence="2 3">
    <name type="scientific">Carpinus fangiana</name>
    <dbReference type="NCBI Taxonomy" id="176857"/>
    <lineage>
        <taxon>Eukaryota</taxon>
        <taxon>Viridiplantae</taxon>
        <taxon>Streptophyta</taxon>
        <taxon>Embryophyta</taxon>
        <taxon>Tracheophyta</taxon>
        <taxon>Spermatophyta</taxon>
        <taxon>Magnoliopsida</taxon>
        <taxon>eudicotyledons</taxon>
        <taxon>Gunneridae</taxon>
        <taxon>Pentapetalae</taxon>
        <taxon>rosids</taxon>
        <taxon>fabids</taxon>
        <taxon>Fagales</taxon>
        <taxon>Betulaceae</taxon>
        <taxon>Carpinus</taxon>
    </lineage>
</organism>